<dbReference type="EMBL" id="JACGXL010000005">
    <property type="protein sequence ID" value="MBA8889052.1"/>
    <property type="molecule type" value="Genomic_DNA"/>
</dbReference>
<dbReference type="Proteomes" id="UP000550401">
    <property type="component" value="Unassembled WGS sequence"/>
</dbReference>
<dbReference type="AlphaFoldDB" id="A0A839F4S3"/>
<evidence type="ECO:0000313" key="2">
    <source>
        <dbReference type="Proteomes" id="UP000550401"/>
    </source>
</evidence>
<organism evidence="1 2">
    <name type="scientific">Dokdonella fugitiva</name>
    <dbReference type="NCBI Taxonomy" id="328517"/>
    <lineage>
        <taxon>Bacteria</taxon>
        <taxon>Pseudomonadati</taxon>
        <taxon>Pseudomonadota</taxon>
        <taxon>Gammaproteobacteria</taxon>
        <taxon>Lysobacterales</taxon>
        <taxon>Rhodanobacteraceae</taxon>
        <taxon>Dokdonella</taxon>
    </lineage>
</organism>
<dbReference type="RefSeq" id="WP_182532090.1">
    <property type="nucleotide sequence ID" value="NZ_JACGXL010000005.1"/>
</dbReference>
<proteinExistence type="predicted"/>
<protein>
    <submittedName>
        <fullName evidence="1">Uncharacterized protein</fullName>
    </submittedName>
</protein>
<accession>A0A839F4S3</accession>
<sequence length="145" mass="15221">MRTFAKVAIGILAAFGAMQLAGLLLLLTRGAGPGTVCMVYPVMDVPSAAGDARATVENHQCGEGELRTDISVSAKGLAAGGGQTVFSARSALVRAGSYSPLQLRVTWLDESHLEIRYPRGVNPDTRESRVGVVHVNYIEAEGSPP</sequence>
<gene>
    <name evidence="1" type="ORF">FHW12_003288</name>
</gene>
<name>A0A839F4S3_9GAMM</name>
<reference evidence="1 2" key="1">
    <citation type="submission" date="2020-07" db="EMBL/GenBank/DDBJ databases">
        <title>Genomic Encyclopedia of Type Strains, Phase IV (KMG-V): Genome sequencing to study the core and pangenomes of soil and plant-associated prokaryotes.</title>
        <authorList>
            <person name="Whitman W."/>
        </authorList>
    </citation>
    <scope>NUCLEOTIDE SEQUENCE [LARGE SCALE GENOMIC DNA]</scope>
    <source>
        <strain evidence="1 2">RH2WT43</strain>
    </source>
</reference>
<keyword evidence="2" id="KW-1185">Reference proteome</keyword>
<comment type="caution">
    <text evidence="1">The sequence shown here is derived from an EMBL/GenBank/DDBJ whole genome shotgun (WGS) entry which is preliminary data.</text>
</comment>
<evidence type="ECO:0000313" key="1">
    <source>
        <dbReference type="EMBL" id="MBA8889052.1"/>
    </source>
</evidence>